<feature type="transmembrane region" description="Helical" evidence="1">
    <location>
        <begin position="45"/>
        <end position="62"/>
    </location>
</feature>
<proteinExistence type="predicted"/>
<keyword evidence="1" id="KW-1133">Transmembrane helix</keyword>
<evidence type="ECO:0000313" key="3">
    <source>
        <dbReference type="WBParaSite" id="L893_g9326.t1"/>
    </source>
</evidence>
<sequence length="90" mass="10822">MNNLEERLFRKEAIQRYVFLDHTDKKKDERQANLWLIDCHETKAAILRVTVLYFVFIAFVFCPNDQKLPSLSYLLVSDHHQHHAQKPWGR</sequence>
<dbReference type="Proteomes" id="UP000095287">
    <property type="component" value="Unplaced"/>
</dbReference>
<keyword evidence="1" id="KW-0812">Transmembrane</keyword>
<reference evidence="3" key="1">
    <citation type="submission" date="2016-11" db="UniProtKB">
        <authorList>
            <consortium name="WormBaseParasite"/>
        </authorList>
    </citation>
    <scope>IDENTIFICATION</scope>
</reference>
<dbReference type="WBParaSite" id="L893_g9326.t1">
    <property type="protein sequence ID" value="L893_g9326.t1"/>
    <property type="gene ID" value="L893_g9326"/>
</dbReference>
<accession>A0A1I8AUG0</accession>
<protein>
    <submittedName>
        <fullName evidence="3">Transposase</fullName>
    </submittedName>
</protein>
<name>A0A1I8AUG0_9BILA</name>
<dbReference type="AlphaFoldDB" id="A0A1I8AUG0"/>
<evidence type="ECO:0000256" key="1">
    <source>
        <dbReference type="SAM" id="Phobius"/>
    </source>
</evidence>
<organism evidence="2 3">
    <name type="scientific">Steinernema glaseri</name>
    <dbReference type="NCBI Taxonomy" id="37863"/>
    <lineage>
        <taxon>Eukaryota</taxon>
        <taxon>Metazoa</taxon>
        <taxon>Ecdysozoa</taxon>
        <taxon>Nematoda</taxon>
        <taxon>Chromadorea</taxon>
        <taxon>Rhabditida</taxon>
        <taxon>Tylenchina</taxon>
        <taxon>Panagrolaimomorpha</taxon>
        <taxon>Strongyloidoidea</taxon>
        <taxon>Steinernematidae</taxon>
        <taxon>Steinernema</taxon>
    </lineage>
</organism>
<evidence type="ECO:0000313" key="2">
    <source>
        <dbReference type="Proteomes" id="UP000095287"/>
    </source>
</evidence>
<keyword evidence="2" id="KW-1185">Reference proteome</keyword>
<keyword evidence="1" id="KW-0472">Membrane</keyword>